<accession>A0A0L8IHX3</accession>
<protein>
    <submittedName>
        <fullName evidence="1">Uncharacterized protein</fullName>
    </submittedName>
</protein>
<dbReference type="AlphaFoldDB" id="A0A0L8IHX3"/>
<name>A0A0L8IHX3_OCTBM</name>
<dbReference type="EMBL" id="KQ415669">
    <property type="protein sequence ID" value="KOG01053.1"/>
    <property type="molecule type" value="Genomic_DNA"/>
</dbReference>
<proteinExistence type="predicted"/>
<evidence type="ECO:0000313" key="1">
    <source>
        <dbReference type="EMBL" id="KOG01053.1"/>
    </source>
</evidence>
<reference evidence="1" key="1">
    <citation type="submission" date="2015-07" db="EMBL/GenBank/DDBJ databases">
        <title>MeaNS - Measles Nucleotide Surveillance Program.</title>
        <authorList>
            <person name="Tran T."/>
            <person name="Druce J."/>
        </authorList>
    </citation>
    <scope>NUCLEOTIDE SEQUENCE</scope>
    <source>
        <strain evidence="1">UCB-OBI-ISO-001</strain>
        <tissue evidence="1">Gonad</tissue>
    </source>
</reference>
<organism evidence="1">
    <name type="scientific">Octopus bimaculoides</name>
    <name type="common">California two-spotted octopus</name>
    <dbReference type="NCBI Taxonomy" id="37653"/>
    <lineage>
        <taxon>Eukaryota</taxon>
        <taxon>Metazoa</taxon>
        <taxon>Spiralia</taxon>
        <taxon>Lophotrochozoa</taxon>
        <taxon>Mollusca</taxon>
        <taxon>Cephalopoda</taxon>
        <taxon>Coleoidea</taxon>
        <taxon>Octopodiformes</taxon>
        <taxon>Octopoda</taxon>
        <taxon>Incirrata</taxon>
        <taxon>Octopodidae</taxon>
        <taxon>Octopus</taxon>
    </lineage>
</organism>
<gene>
    <name evidence="1" type="ORF">OCBIM_22010615mg</name>
</gene>
<sequence length="50" mass="6063">MKSKNTKMIQNNLAYFQFKYVMHTFNHMDIGPNLTHDYHIFENFACIYVC</sequence>